<dbReference type="InterPro" id="IPR051802">
    <property type="entry name" value="YfhM-like"/>
</dbReference>
<gene>
    <name evidence="2" type="ORF">EXT50_22330</name>
</gene>
<reference evidence="2" key="1">
    <citation type="submission" date="2019-02" db="EMBL/GenBank/DDBJ databases">
        <title>New Zealand Erwinia strains with phe-tRNA free attachment sites.</title>
        <authorList>
            <person name="Nunes-Leite L."/>
            <person name="Pitman A.R."/>
        </authorList>
    </citation>
    <scope>NUCLEOTIDE SEQUENCE</scope>
    <source>
        <strain evidence="2">Ec-143</strain>
    </source>
</reference>
<organism evidence="2 3">
    <name type="scientific">Pectobacterium polaris</name>
    <dbReference type="NCBI Taxonomy" id="2042057"/>
    <lineage>
        <taxon>Bacteria</taxon>
        <taxon>Pseudomonadati</taxon>
        <taxon>Pseudomonadota</taxon>
        <taxon>Gammaproteobacteria</taxon>
        <taxon>Enterobacterales</taxon>
        <taxon>Pectobacteriaceae</taxon>
        <taxon>Pectobacterium</taxon>
    </lineage>
</organism>
<comment type="caution">
    <text evidence="2">The sequence shown here is derived from an EMBL/GenBank/DDBJ whole genome shotgun (WGS) entry which is preliminary data.</text>
</comment>
<dbReference type="Proteomes" id="UP001055618">
    <property type="component" value="Unassembled WGS sequence"/>
</dbReference>
<feature type="domain" description="Bacterial alpha-2-macroglobulin MG10" evidence="1">
    <location>
        <begin position="2"/>
        <end position="105"/>
    </location>
</feature>
<proteinExistence type="predicted"/>
<keyword evidence="3" id="KW-1185">Reference proteome</keyword>
<evidence type="ECO:0000313" key="2">
    <source>
        <dbReference type="EMBL" id="MCL6353876.1"/>
    </source>
</evidence>
<feature type="non-terminal residue" evidence="2">
    <location>
        <position position="1"/>
    </location>
</feature>
<dbReference type="EMBL" id="SGPX01000036">
    <property type="protein sequence ID" value="MCL6353876.1"/>
    <property type="molecule type" value="Genomic_DNA"/>
</dbReference>
<dbReference type="Pfam" id="PF17973">
    <property type="entry name" value="bMG10"/>
    <property type="match status" value="1"/>
</dbReference>
<name>A0ABT0QX18_9GAMM</name>
<evidence type="ECO:0000313" key="3">
    <source>
        <dbReference type="Proteomes" id="UP001055618"/>
    </source>
</evidence>
<accession>A0ABT0QX18</accession>
<sequence length="121" mass="13908">KGQRFKMRVRVDNKTQGALENLTLSIPIPTGWEITNTRLGGDDDTDSEDERNTRQLYDFQDLKDTHIYTHFALDGYGTKNFEFTGTVTYGGEYYIPAIFVEAMYDYAYRAVIPGTRVKAFD</sequence>
<dbReference type="PANTHER" id="PTHR40094">
    <property type="entry name" value="ALPHA-2-MACROGLOBULIN HOMOLOG"/>
    <property type="match status" value="1"/>
</dbReference>
<protein>
    <recommendedName>
        <fullName evidence="1">Bacterial alpha-2-macroglobulin MG10 domain-containing protein</fullName>
    </recommendedName>
</protein>
<dbReference type="InterPro" id="IPR041246">
    <property type="entry name" value="Bact_MG10"/>
</dbReference>
<evidence type="ECO:0000259" key="1">
    <source>
        <dbReference type="Pfam" id="PF17973"/>
    </source>
</evidence>
<dbReference type="PANTHER" id="PTHR40094:SF1">
    <property type="entry name" value="UBIQUITIN DOMAIN-CONTAINING PROTEIN"/>
    <property type="match status" value="1"/>
</dbReference>